<protein>
    <recommendedName>
        <fullName evidence="5">PBP domain-containing protein</fullName>
    </recommendedName>
</protein>
<evidence type="ECO:0008006" key="5">
    <source>
        <dbReference type="Google" id="ProtNLM"/>
    </source>
</evidence>
<comment type="caution">
    <text evidence="3">The sequence shown here is derived from an EMBL/GenBank/DDBJ whole genome shotgun (WGS) entry which is preliminary data.</text>
</comment>
<dbReference type="SUPFAM" id="SSF53850">
    <property type="entry name" value="Periplasmic binding protein-like II"/>
    <property type="match status" value="1"/>
</dbReference>
<gene>
    <name evidence="3" type="ORF">FJ657_00050</name>
</gene>
<dbReference type="RefSeq" id="WP_141161672.1">
    <property type="nucleotide sequence ID" value="NZ_VHQG01000001.1"/>
</dbReference>
<dbReference type="EMBL" id="VHQG01000001">
    <property type="protein sequence ID" value="TPW77144.1"/>
    <property type="molecule type" value="Genomic_DNA"/>
</dbReference>
<keyword evidence="4" id="KW-1185">Reference proteome</keyword>
<reference evidence="3 4" key="1">
    <citation type="submission" date="2019-06" db="EMBL/GenBank/DDBJ databases">
        <authorList>
            <person name="Li F."/>
        </authorList>
    </citation>
    <scope>NUCLEOTIDE SEQUENCE [LARGE SCALE GENOMIC DNA]</scope>
    <source>
        <strain evidence="3 4">10F1D-1</strain>
    </source>
</reference>
<evidence type="ECO:0000313" key="4">
    <source>
        <dbReference type="Proteomes" id="UP000316252"/>
    </source>
</evidence>
<feature type="compositionally biased region" description="Polar residues" evidence="1">
    <location>
        <begin position="795"/>
        <end position="804"/>
    </location>
</feature>
<proteinExistence type="predicted"/>
<sequence length="842" mass="86345">MSAPASQRRARQYGASLIAGLLSAGLAFGVGLVITAPAPAAKADDSSAVTVSAKDQDADAATSPLPDLKLTVSQTEGLVSQAIVLSWTGGTASTQPSQQNGGKNFLQFAQCWGDDAAGTGPDRETCQYGGFNQAGTTRDRYHQAGTASADDAAYTVSEAPLGDYTSIPFKAVDGTVYSNIDAATKTRIRGIDPNTNQFFTKYTTNEVPWAGSGSDGTGTVKFEVQTKVQAPGLGCGDLITAADGTKSGRSCWLVAIPRGTADAGSAQTDQSGLFAEQWKHRLAVKLDFRPIGDVCAIGAAERQLQGSELIAGAVASWQPELCGAVGGDAYTVLTGTESDAVGIANSTTPGPMALTSRALQGDVEDDLSYAPIGLTGIAVSFAIDRQPNLDGNTPSDELAKAKLPLESMNLTPRLVAKLLTGSYLDALPYDADRSHLTGNPRNIIRDPDFLAVNDATWKYQSVASPAIADALVPQGRSDAAYTIWSYVLADADARAFLAGKADPWGMKVNTWASDSADVAPKDESGQSLAQTYPIDAFPKSDPVEVPAQDGKAAINAVTWRPYTNDLDSSAYKTLRGDGQVLGAWNPVANPPNYDKSVRDLPGNQAVIGVTDAASAEKYLTITAALRNPAGQFVRPTVEAFTAAAAAMTPSAGQKQVYGFDNDSAAAKAAPSAYPLTVPVYAAANPGMTDATLRTSYAAFIRYAISAGAQTPGTDIGQLPAGYAPLPQGWRDQALAAAAKIQAGTTATQPTDTSGGDASGSGFGSADAGFGSAGDGLGSPDASGAAGSNDPAASGDTASSLSASRTPADPKTGGLDSVLPLSLVAGILGALAVPSISLFRRRL</sequence>
<evidence type="ECO:0000256" key="1">
    <source>
        <dbReference type="SAM" id="MobiDB-lite"/>
    </source>
</evidence>
<keyword evidence="2" id="KW-0812">Transmembrane</keyword>
<feature type="region of interest" description="Disordered" evidence="1">
    <location>
        <begin position="740"/>
        <end position="813"/>
    </location>
</feature>
<evidence type="ECO:0000313" key="3">
    <source>
        <dbReference type="EMBL" id="TPW77144.1"/>
    </source>
</evidence>
<accession>A0A506XW57</accession>
<keyword evidence="2" id="KW-0472">Membrane</keyword>
<dbReference type="Gene3D" id="3.40.190.10">
    <property type="entry name" value="Periplasmic binding protein-like II"/>
    <property type="match status" value="2"/>
</dbReference>
<dbReference type="OrthoDB" id="5107506at2"/>
<organism evidence="3 4">
    <name type="scientific">Schumannella soli</name>
    <dbReference type="NCBI Taxonomy" id="2590779"/>
    <lineage>
        <taxon>Bacteria</taxon>
        <taxon>Bacillati</taxon>
        <taxon>Actinomycetota</taxon>
        <taxon>Actinomycetes</taxon>
        <taxon>Micrococcales</taxon>
        <taxon>Microbacteriaceae</taxon>
        <taxon>Schumannella</taxon>
    </lineage>
</organism>
<evidence type="ECO:0000256" key="2">
    <source>
        <dbReference type="SAM" id="Phobius"/>
    </source>
</evidence>
<keyword evidence="2" id="KW-1133">Transmembrane helix</keyword>
<dbReference type="Proteomes" id="UP000316252">
    <property type="component" value="Unassembled WGS sequence"/>
</dbReference>
<feature type="transmembrane region" description="Helical" evidence="2">
    <location>
        <begin position="817"/>
        <end position="838"/>
    </location>
</feature>
<name>A0A506XW57_9MICO</name>
<dbReference type="AlphaFoldDB" id="A0A506XW57"/>